<evidence type="ECO:0000313" key="4">
    <source>
        <dbReference type="Proteomes" id="UP000242180"/>
    </source>
</evidence>
<dbReference type="InParanoid" id="A0A1X2HJ35"/>
<evidence type="ECO:0000256" key="1">
    <source>
        <dbReference type="SAM" id="MobiDB-lite"/>
    </source>
</evidence>
<feature type="compositionally biased region" description="Low complexity" evidence="1">
    <location>
        <begin position="1633"/>
        <end position="1643"/>
    </location>
</feature>
<reference evidence="3 4" key="1">
    <citation type="submission" date="2016-07" db="EMBL/GenBank/DDBJ databases">
        <title>Pervasive Adenine N6-methylation of Active Genes in Fungi.</title>
        <authorList>
            <consortium name="DOE Joint Genome Institute"/>
            <person name="Mondo S.J."/>
            <person name="Dannebaum R.O."/>
            <person name="Kuo R.C."/>
            <person name="Labutti K."/>
            <person name="Haridas S."/>
            <person name="Kuo A."/>
            <person name="Salamov A."/>
            <person name="Ahrendt S.R."/>
            <person name="Lipzen A."/>
            <person name="Sullivan W."/>
            <person name="Andreopoulos W.B."/>
            <person name="Clum A."/>
            <person name="Lindquist E."/>
            <person name="Daum C."/>
            <person name="Ramamoorthy G.K."/>
            <person name="Gryganskyi A."/>
            <person name="Culley D."/>
            <person name="Magnuson J.K."/>
            <person name="James T.Y."/>
            <person name="O'Malley M.A."/>
            <person name="Stajich J.E."/>
            <person name="Spatafora J.W."/>
            <person name="Visel A."/>
            <person name="Grigoriev I.V."/>
        </authorList>
    </citation>
    <scope>NUCLEOTIDE SEQUENCE [LARGE SCALE GENOMIC DNA]</scope>
    <source>
        <strain evidence="3 4">NRRL 2496</strain>
    </source>
</reference>
<sequence length="1673" mass="176661">MATHQQHDALATNAAGFDQSENYHTHGPDHGSHHSSYAPSIDQGVMEEYSEKPPPPPPRRFYRNKKYWIVCSILTVIIVVVVVLLIVFVFFPMIAQSLMDKASIGVNSAQITFSPPDNLDTNNALALTKRQQQYDMNQTFYMSMESALSNTGPFSAHIKFYNPIHVYYNDTVLGTLTLPETDISGGHGTLKAVTPFEITNTSYFAEFAKEMLAAKTFVWTMKGKLDITALSRTATIDLNKDIVLNGMGGFPEVAINSFKLPADAPDGNGVQVQLGTALTSPSPIGVQLGTITLAVAYDGVSLGQVSTQNVSLKEGPNDLLLDGVLVRQTDPAALTKVGNLFSNYVSGKISQTQATGVSCMPDGKNPVTWLSEGFKSVQLNVGLTNGSPLDIIKNVKMGYLDLGFTAQDPYSPSASAPNVIADYSIPFGISLNIVQVTQNLVLGTNKTGNFSTINVPWVPATTDQTAKTLQFAMNNVHIQGMQGKEAAFDSYTYDLTASGPYSFQVGGNVTAQAVTAIGNITMSGISFDVPTNINGLKFLNSTPTTVNSVDMTGGTSENLLLSINVTMDNPSDFSMSVGDVNFAFIANNEQLGNVVLSNLTLERGSNQKTASATFNPKVSQNGQTILSEFVMGKNNGVSIGGFNGSTAVASLATALGAIKIDTTLPGLTAPLVQGGKLTVMDSSPKDGVVGVQVSIANPFSAALAITKVVTSATYKGLPVGNINQDISSNPFNVPGKATAQSQELQMTMNIQPAAVALLLRELAVAKGLDTNALDGLLTMGGFHIQGQADVQPEASVFQGFNISSYVMQAMQALSVDLQLTSGLKVGDYTDDLSFSQGNVSIATDDSVTKLIPIVGQPIVQQIVDGAKLGFDTIILSAPTDSSFNVQMKGSITNAGPMDAQIAFPAPLTIAWQGRELGKVQMATIQSKADVGAQFDVPGTFSVTDQSAMGDFAGYMINNDNFTWNIYTQDVAVTALGFTFVNVSMNKFVDLAGCGGFKNAVTIESFDLPSNDPAGGITLIANTTIKNPSQVGFNLNGVGFSAYYDTDVEIGLLASDGQANFAPQATSNLAMKGRLIEQTSQEGLDAVTEVFENYLAGKDNKLDIKGESGSGPSGQVGWLTAGFKTLTIKDVIMPGPKQIPELIPSITMKDMEIDFTKNQWAPPTSSKNVQAQVKNPFGFPLGVSQLNMDAKASFQNKDMAELKVPDTKATTDTATGIVTTTLDKVPFAVIDSGHDIFSSFLKSVTSQGNATFGLAGSTNTIADTAVGALKLNNITFDVDSSLAGFNNFGGKTDILSLAITGGTSEYVLVQLEISLSNPSQITITMGDINFDVMMNEFSTQVGTVYLSSVTLKPGNNTLSAQMHMQSTSDKAISQLFSDYMTQSTVPLTIQGTTKSTEVAPLQDAMSSVKLDTTMNGIPRTLVTKASIFATAAAVITKQAKTSVQLFNPLKTVFKLTSVKATVFTGSGADRYQVGHIDYDLPSPLEVPAGGQVTSEEWPVTVDADLLQLLGLLGTPNIKIDLYQNVTVMVGDGFKASMYYYQTDVPADLNFDILGIPLREQNQTVESNSTGSSPSDLPASVIAKLPESALSALGLSDKTETASSASATSEATSESSSASSSSSSSSDSSSKDAKTTPAPTTSSSDSSEDSGSKSDSSSASEATSSKDHILWPFKV</sequence>
<dbReference type="GO" id="GO:0000329">
    <property type="term" value="C:fungal-type vacuole membrane"/>
    <property type="evidence" value="ECO:0007669"/>
    <property type="project" value="InterPro"/>
</dbReference>
<dbReference type="OMA" id="TYEHQAV"/>
<accession>A0A1X2HJ35</accession>
<name>A0A1X2HJ35_SYNRA</name>
<dbReference type="PANTHER" id="PTHR35895:SF1">
    <property type="entry name" value="LIPID-BINDING SERUM GLYCOPROTEIN C-TERMINAL DOMAIN-CONTAINING PROTEIN"/>
    <property type="match status" value="1"/>
</dbReference>
<dbReference type="InterPro" id="IPR022185">
    <property type="entry name" value="DUF3712"/>
</dbReference>
<feature type="compositionally biased region" description="Low complexity" evidence="1">
    <location>
        <begin position="1651"/>
        <end position="1661"/>
    </location>
</feature>
<dbReference type="InterPro" id="IPR046368">
    <property type="entry name" value="Tag1"/>
</dbReference>
<feature type="region of interest" description="Disordered" evidence="1">
    <location>
        <begin position="19"/>
        <end position="38"/>
    </location>
</feature>
<dbReference type="Pfam" id="PF12505">
    <property type="entry name" value="DUF3712"/>
    <property type="match status" value="4"/>
</dbReference>
<dbReference type="STRING" id="13706.A0A1X2HJ35"/>
<dbReference type="Proteomes" id="UP000242180">
    <property type="component" value="Unassembled WGS sequence"/>
</dbReference>
<protein>
    <submittedName>
        <fullName evidence="3">Uncharacterized protein</fullName>
    </submittedName>
</protein>
<feature type="transmembrane region" description="Helical" evidence="2">
    <location>
        <begin position="67"/>
        <end position="91"/>
    </location>
</feature>
<keyword evidence="4" id="KW-1185">Reference proteome</keyword>
<evidence type="ECO:0000313" key="3">
    <source>
        <dbReference type="EMBL" id="ORY98616.1"/>
    </source>
</evidence>
<keyword evidence="2" id="KW-0812">Transmembrane</keyword>
<keyword evidence="2" id="KW-0472">Membrane</keyword>
<organism evidence="3 4">
    <name type="scientific">Syncephalastrum racemosum</name>
    <name type="common">Filamentous fungus</name>
    <dbReference type="NCBI Taxonomy" id="13706"/>
    <lineage>
        <taxon>Eukaryota</taxon>
        <taxon>Fungi</taxon>
        <taxon>Fungi incertae sedis</taxon>
        <taxon>Mucoromycota</taxon>
        <taxon>Mucoromycotina</taxon>
        <taxon>Mucoromycetes</taxon>
        <taxon>Mucorales</taxon>
        <taxon>Syncephalastraceae</taxon>
        <taxon>Syncephalastrum</taxon>
    </lineage>
</organism>
<evidence type="ECO:0000256" key="2">
    <source>
        <dbReference type="SAM" id="Phobius"/>
    </source>
</evidence>
<proteinExistence type="predicted"/>
<gene>
    <name evidence="3" type="ORF">BCR43DRAFT_470918</name>
</gene>
<dbReference type="OrthoDB" id="10039566at2759"/>
<feature type="region of interest" description="Disordered" evidence="1">
    <location>
        <begin position="1599"/>
        <end position="1673"/>
    </location>
</feature>
<dbReference type="PANTHER" id="PTHR35895">
    <property type="entry name" value="CHROMOSOME 16, WHOLE GENOME SHOTGUN SEQUENCE"/>
    <property type="match status" value="1"/>
</dbReference>
<dbReference type="EMBL" id="MCGN01000003">
    <property type="protein sequence ID" value="ORY98616.1"/>
    <property type="molecule type" value="Genomic_DNA"/>
</dbReference>
<keyword evidence="2" id="KW-1133">Transmembrane helix</keyword>
<comment type="caution">
    <text evidence="3">The sequence shown here is derived from an EMBL/GenBank/DDBJ whole genome shotgun (WGS) entry which is preliminary data.</text>
</comment>
<feature type="compositionally biased region" description="Basic and acidic residues" evidence="1">
    <location>
        <begin position="21"/>
        <end position="32"/>
    </location>
</feature>
<feature type="compositionally biased region" description="Low complexity" evidence="1">
    <location>
        <begin position="1599"/>
        <end position="1626"/>
    </location>
</feature>